<dbReference type="GO" id="GO:0016020">
    <property type="term" value="C:membrane"/>
    <property type="evidence" value="ECO:0007669"/>
    <property type="project" value="UniProtKB-UniRule"/>
</dbReference>
<evidence type="ECO:0000259" key="3">
    <source>
        <dbReference type="PROSITE" id="PS51123"/>
    </source>
</evidence>
<proteinExistence type="predicted"/>
<reference evidence="4 5" key="1">
    <citation type="submission" date="2020-04" db="EMBL/GenBank/DDBJ databases">
        <title>Complete genome of a Psychrophilic, Marine, Gas Vacuolate Bacterium Polaromonas vacuolata KCTC 22033T.</title>
        <authorList>
            <person name="Hwang K."/>
            <person name="Kim K.M."/>
        </authorList>
    </citation>
    <scope>NUCLEOTIDE SEQUENCE [LARGE SCALE GENOMIC DNA]</scope>
    <source>
        <strain evidence="4 5">KCTC 22033</strain>
    </source>
</reference>
<dbReference type="SUPFAM" id="SSF103088">
    <property type="entry name" value="OmpA-like"/>
    <property type="match status" value="1"/>
</dbReference>
<dbReference type="GO" id="GO:0016491">
    <property type="term" value="F:oxidoreductase activity"/>
    <property type="evidence" value="ECO:0007669"/>
    <property type="project" value="UniProtKB-KW"/>
</dbReference>
<keyword evidence="2" id="KW-0812">Transmembrane</keyword>
<keyword evidence="1 2" id="KW-0472">Membrane</keyword>
<dbReference type="PROSITE" id="PS51123">
    <property type="entry name" value="OMPA_2"/>
    <property type="match status" value="1"/>
</dbReference>
<dbReference type="EC" id="1.97.1.12" evidence="4"/>
<keyword evidence="5" id="KW-1185">Reference proteome</keyword>
<keyword evidence="4" id="KW-0560">Oxidoreductase</keyword>
<evidence type="ECO:0000256" key="2">
    <source>
        <dbReference type="SAM" id="Phobius"/>
    </source>
</evidence>
<keyword evidence="2" id="KW-1133">Transmembrane helix</keyword>
<dbReference type="KEGG" id="pvac:HC248_01037"/>
<dbReference type="InterPro" id="IPR036737">
    <property type="entry name" value="OmpA-like_sf"/>
</dbReference>
<dbReference type="InterPro" id="IPR006665">
    <property type="entry name" value="OmpA-like"/>
</dbReference>
<evidence type="ECO:0000313" key="5">
    <source>
        <dbReference type="Proteomes" id="UP000502041"/>
    </source>
</evidence>
<gene>
    <name evidence="4" type="primary">psaB</name>
    <name evidence="4" type="ORF">HC248_01037</name>
</gene>
<feature type="transmembrane region" description="Helical" evidence="2">
    <location>
        <begin position="12"/>
        <end position="33"/>
    </location>
</feature>
<dbReference type="Pfam" id="PF00691">
    <property type="entry name" value="OmpA"/>
    <property type="match status" value="1"/>
</dbReference>
<name>A0A6H2H7B8_9BURK</name>
<evidence type="ECO:0000256" key="1">
    <source>
        <dbReference type="PROSITE-ProRule" id="PRU00473"/>
    </source>
</evidence>
<protein>
    <submittedName>
        <fullName evidence="4">Photosystem I P700 chlorophyll a apoprotein A2</fullName>
        <ecNumber evidence="4">1.97.1.12</ecNumber>
    </submittedName>
</protein>
<organism evidence="4 5">
    <name type="scientific">Polaromonas vacuolata</name>
    <dbReference type="NCBI Taxonomy" id="37448"/>
    <lineage>
        <taxon>Bacteria</taxon>
        <taxon>Pseudomonadati</taxon>
        <taxon>Pseudomonadota</taxon>
        <taxon>Betaproteobacteria</taxon>
        <taxon>Burkholderiales</taxon>
        <taxon>Comamonadaceae</taxon>
        <taxon>Polaromonas</taxon>
    </lineage>
</organism>
<sequence length="194" mass="19847">MNSQDDEGQQGLVLALVFGLIALVLALVIGLAIRTAGLARDAALAPALQAQSESLVTLPNEPAGATSSAAPVMPASSASSAQAALDAGSVKVETNSVRFYFPSGNADLAVGAGAALAELVKDARPGRKLVITGFHDATGNTASNEVLATQRANAVRDALRAQGIKDSQIEMKNPEFMVGAGGNEQARRVEVRLE</sequence>
<feature type="domain" description="OmpA-like" evidence="3">
    <location>
        <begin position="88"/>
        <end position="194"/>
    </location>
</feature>
<evidence type="ECO:0000313" key="4">
    <source>
        <dbReference type="EMBL" id="QJC55755.1"/>
    </source>
</evidence>
<dbReference type="AlphaFoldDB" id="A0A6H2H7B8"/>
<dbReference type="RefSeq" id="WP_168921573.1">
    <property type="nucleotide sequence ID" value="NZ_CP051461.1"/>
</dbReference>
<dbReference type="EMBL" id="CP051461">
    <property type="protein sequence ID" value="QJC55755.1"/>
    <property type="molecule type" value="Genomic_DNA"/>
</dbReference>
<accession>A0A6H2H7B8</accession>
<dbReference type="Gene3D" id="3.30.1330.60">
    <property type="entry name" value="OmpA-like domain"/>
    <property type="match status" value="1"/>
</dbReference>
<dbReference type="Proteomes" id="UP000502041">
    <property type="component" value="Chromosome"/>
</dbReference>